<keyword evidence="3" id="KW-1185">Reference proteome</keyword>
<dbReference type="InterPro" id="IPR055188">
    <property type="entry name" value="Choice_anch_I"/>
</dbReference>
<sequence>MSITKIASYSVGQTNADGGVAEIVKFNKDNGKFYLVNGSAEPPTLDIVSLPASGGTLTKDKSIDISALVDSNEFAYGDLTSVDINTATHRIAIVVQEQDANKNGKILLLDYDGKPVTSFEAGVQPDMVKFTSDGRYILTADEGEPRTAGMDPQGSVTIVDTSDQTVTHVKFDKPELIDDLVHIRGASDSSGNITGSGSKEEAVTDLEPEYIALSGDESIAYISLQENNAIAAIQIPTKTLLSVKGLGYKDFNKPGNSLDLVKDSTIKLENVPFFGMYMPDGIASYSVDGKNYVFTANEGDATDWPGRMNGTSIGDIKAGLNPASAAAAFLNGKTAYDKTEIAGDMGTDNVYLYGGRSFSIWNADTMGQVYDSGNDFETITAERLPDNFNASNSKTAMDDRSAKKGPEPEYVCIGKVGNRVFAFVGLERIGGVMTYDVTDVQHPIFVSYINTREFTPKNNLATDTGPEGLEFIPASDSPNGFPLLLVANEVGALFRYYSFIWTHLRLKGRLPCT</sequence>
<protein>
    <submittedName>
        <fullName evidence="2">Choice-of-anchor I family protein</fullName>
    </submittedName>
</protein>
<dbReference type="Proteomes" id="UP001649230">
    <property type="component" value="Chromosome"/>
</dbReference>
<evidence type="ECO:0000259" key="1">
    <source>
        <dbReference type="Pfam" id="PF22494"/>
    </source>
</evidence>
<dbReference type="RefSeq" id="WP_235121211.1">
    <property type="nucleotide sequence ID" value="NZ_CP090978.1"/>
</dbReference>
<accession>A0ABY3SLB8</accession>
<dbReference type="InterPro" id="IPR011044">
    <property type="entry name" value="Quino_amine_DH_bsu"/>
</dbReference>
<dbReference type="Pfam" id="PF22494">
    <property type="entry name" value="choice_anch_I"/>
    <property type="match status" value="1"/>
</dbReference>
<dbReference type="NCBIfam" id="NF038117">
    <property type="entry name" value="choice_anch_I"/>
    <property type="match status" value="1"/>
</dbReference>
<reference evidence="2 3" key="1">
    <citation type="journal article" date="2024" name="Int. J. Syst. Evol. Microbiol.">
        <title>Paenibacillus hexagrammi sp. nov., a novel bacterium isolated from the gut content of Hexagrammos agrammus.</title>
        <authorList>
            <person name="Jung H.K."/>
            <person name="Kim D.G."/>
            <person name="Zin H."/>
            <person name="Park J."/>
            <person name="Jung H."/>
            <person name="Kim Y.O."/>
            <person name="Kong H.J."/>
            <person name="Kim J.W."/>
            <person name="Kim Y.S."/>
        </authorList>
    </citation>
    <scope>NUCLEOTIDE SEQUENCE [LARGE SCALE GENOMIC DNA]</scope>
    <source>
        <strain evidence="2 3">YPD9-1</strain>
    </source>
</reference>
<feature type="domain" description="Choice-of-anchor I" evidence="1">
    <location>
        <begin position="8"/>
        <end position="497"/>
    </location>
</feature>
<dbReference type="SUPFAM" id="SSF50969">
    <property type="entry name" value="YVTN repeat-like/Quinoprotein amine dehydrogenase"/>
    <property type="match status" value="1"/>
</dbReference>
<evidence type="ECO:0000313" key="3">
    <source>
        <dbReference type="Proteomes" id="UP001649230"/>
    </source>
</evidence>
<gene>
    <name evidence="2" type="ORF">L0M14_05525</name>
</gene>
<organism evidence="2 3">
    <name type="scientific">Paenibacillus hexagrammi</name>
    <dbReference type="NCBI Taxonomy" id="2908839"/>
    <lineage>
        <taxon>Bacteria</taxon>
        <taxon>Bacillati</taxon>
        <taxon>Bacillota</taxon>
        <taxon>Bacilli</taxon>
        <taxon>Bacillales</taxon>
        <taxon>Paenibacillaceae</taxon>
        <taxon>Paenibacillus</taxon>
    </lineage>
</organism>
<evidence type="ECO:0000313" key="2">
    <source>
        <dbReference type="EMBL" id="UJF34637.1"/>
    </source>
</evidence>
<dbReference type="InterPro" id="IPR052956">
    <property type="entry name" value="Mesenchyme-surface_protein"/>
</dbReference>
<dbReference type="EMBL" id="CP090978">
    <property type="protein sequence ID" value="UJF34637.1"/>
    <property type="molecule type" value="Genomic_DNA"/>
</dbReference>
<dbReference type="PANTHER" id="PTHR46928">
    <property type="entry name" value="MESENCHYME-SPECIFIC CELL SURFACE GLYCOPROTEIN"/>
    <property type="match status" value="1"/>
</dbReference>
<name>A0ABY3SLB8_9BACL</name>
<proteinExistence type="predicted"/>
<dbReference type="PANTHER" id="PTHR46928:SF1">
    <property type="entry name" value="MESENCHYME-SPECIFIC CELL SURFACE GLYCOPROTEIN"/>
    <property type="match status" value="1"/>
</dbReference>